<dbReference type="Gene3D" id="1.20.1050.10">
    <property type="match status" value="1"/>
</dbReference>
<dbReference type="GO" id="GO:0005739">
    <property type="term" value="C:mitochondrion"/>
    <property type="evidence" value="ECO:0007669"/>
    <property type="project" value="TreeGrafter"/>
</dbReference>
<evidence type="ECO:0000256" key="1">
    <source>
        <dbReference type="ARBA" id="ARBA00010007"/>
    </source>
</evidence>
<dbReference type="GO" id="GO:0016034">
    <property type="term" value="F:maleylacetoacetate isomerase activity"/>
    <property type="evidence" value="ECO:0007669"/>
    <property type="project" value="TreeGrafter"/>
</dbReference>
<dbReference type="FunFam" id="1.20.1050.10:FF:000010">
    <property type="entry name" value="Maleylacetoacetate isomerase isoform 1"/>
    <property type="match status" value="1"/>
</dbReference>
<dbReference type="InterPro" id="IPR005955">
    <property type="entry name" value="GST_Zeta"/>
</dbReference>
<dbReference type="STRING" id="1016849.A0A0D1YUR4"/>
<evidence type="ECO:0000313" key="4">
    <source>
        <dbReference type="EMBL" id="KIV86332.1"/>
    </source>
</evidence>
<keyword evidence="4" id="KW-0413">Isomerase</keyword>
<dbReference type="Proteomes" id="UP000053599">
    <property type="component" value="Unassembled WGS sequence"/>
</dbReference>
<dbReference type="Pfam" id="PF13409">
    <property type="entry name" value="GST_N_2"/>
    <property type="match status" value="1"/>
</dbReference>
<dbReference type="InterPro" id="IPR004045">
    <property type="entry name" value="Glutathione_S-Trfase_N"/>
</dbReference>
<reference evidence="4 5" key="1">
    <citation type="submission" date="2015-01" db="EMBL/GenBank/DDBJ databases">
        <title>The Genome Sequence of Exophiala sideris CBS121828.</title>
        <authorList>
            <consortium name="The Broad Institute Genomics Platform"/>
            <person name="Cuomo C."/>
            <person name="de Hoog S."/>
            <person name="Gorbushina A."/>
            <person name="Stielow B."/>
            <person name="Teixiera M."/>
            <person name="Abouelleil A."/>
            <person name="Chapman S.B."/>
            <person name="Priest M."/>
            <person name="Young S.K."/>
            <person name="Wortman J."/>
            <person name="Nusbaum C."/>
            <person name="Birren B."/>
        </authorList>
    </citation>
    <scope>NUCLEOTIDE SEQUENCE [LARGE SCALE GENOMIC DNA]</scope>
    <source>
        <strain evidence="4 5">CBS 121828</strain>
    </source>
</reference>
<feature type="domain" description="GST N-terminal" evidence="2">
    <location>
        <begin position="33"/>
        <end position="121"/>
    </location>
</feature>
<dbReference type="EMBL" id="KN846951">
    <property type="protein sequence ID" value="KIV86332.1"/>
    <property type="molecule type" value="Genomic_DNA"/>
</dbReference>
<dbReference type="NCBIfam" id="TIGR01262">
    <property type="entry name" value="maiA"/>
    <property type="match status" value="1"/>
</dbReference>
<proteinExistence type="inferred from homology"/>
<dbReference type="InterPro" id="IPR036282">
    <property type="entry name" value="Glutathione-S-Trfase_C_sf"/>
</dbReference>
<evidence type="ECO:0000313" key="5">
    <source>
        <dbReference type="Proteomes" id="UP000053599"/>
    </source>
</evidence>
<accession>A0A0D1YUR4</accession>
<dbReference type="SFLD" id="SFLDG00358">
    <property type="entry name" value="Main_(cytGST)"/>
    <property type="match status" value="1"/>
</dbReference>
<dbReference type="PROSITE" id="PS50404">
    <property type="entry name" value="GST_NTER"/>
    <property type="match status" value="1"/>
</dbReference>
<comment type="similarity">
    <text evidence="1">Belongs to the GST superfamily. Zeta family.</text>
</comment>
<dbReference type="InterPro" id="IPR036249">
    <property type="entry name" value="Thioredoxin-like_sf"/>
</dbReference>
<organism evidence="4 5">
    <name type="scientific">Exophiala sideris</name>
    <dbReference type="NCBI Taxonomy" id="1016849"/>
    <lineage>
        <taxon>Eukaryota</taxon>
        <taxon>Fungi</taxon>
        <taxon>Dikarya</taxon>
        <taxon>Ascomycota</taxon>
        <taxon>Pezizomycotina</taxon>
        <taxon>Eurotiomycetes</taxon>
        <taxon>Chaetothyriomycetidae</taxon>
        <taxon>Chaetothyriales</taxon>
        <taxon>Herpotrichiellaceae</taxon>
        <taxon>Exophiala</taxon>
    </lineage>
</organism>
<dbReference type="OrthoDB" id="202840at2759"/>
<gene>
    <name evidence="4" type="ORF">PV11_01949</name>
</gene>
<dbReference type="InterPro" id="IPR010987">
    <property type="entry name" value="Glutathione-S-Trfase_C-like"/>
</dbReference>
<dbReference type="PROSITE" id="PS50405">
    <property type="entry name" value="GST_CTER"/>
    <property type="match status" value="1"/>
</dbReference>
<dbReference type="InterPro" id="IPR040079">
    <property type="entry name" value="Glutathione_S-Trfase"/>
</dbReference>
<dbReference type="AlphaFoldDB" id="A0A0D1YUR4"/>
<dbReference type="Pfam" id="PF00043">
    <property type="entry name" value="GST_C"/>
    <property type="match status" value="1"/>
</dbReference>
<evidence type="ECO:0000259" key="3">
    <source>
        <dbReference type="PROSITE" id="PS50405"/>
    </source>
</evidence>
<dbReference type="GO" id="GO:0006559">
    <property type="term" value="P:L-phenylalanine catabolic process"/>
    <property type="evidence" value="ECO:0007669"/>
    <property type="project" value="TreeGrafter"/>
</dbReference>
<dbReference type="PANTHER" id="PTHR42673">
    <property type="entry name" value="MALEYLACETOACETATE ISOMERASE"/>
    <property type="match status" value="1"/>
</dbReference>
<dbReference type="InterPro" id="IPR004046">
    <property type="entry name" value="GST_C"/>
</dbReference>
<protein>
    <submittedName>
        <fullName evidence="4">Maleylacetoacetate isomerase</fullName>
    </submittedName>
</protein>
<feature type="domain" description="GST C-terminal" evidence="3">
    <location>
        <begin position="129"/>
        <end position="252"/>
    </location>
</feature>
<evidence type="ECO:0000259" key="2">
    <source>
        <dbReference type="PROSITE" id="PS50404"/>
    </source>
</evidence>
<dbReference type="GO" id="GO:0006749">
    <property type="term" value="P:glutathione metabolic process"/>
    <property type="evidence" value="ECO:0007669"/>
    <property type="project" value="TreeGrafter"/>
</dbReference>
<dbReference type="GO" id="GO:0004364">
    <property type="term" value="F:glutathione transferase activity"/>
    <property type="evidence" value="ECO:0007669"/>
    <property type="project" value="TreeGrafter"/>
</dbReference>
<dbReference type="HOGENOM" id="CLU_011226_20_0_1"/>
<name>A0A0D1YUR4_9EURO</name>
<dbReference type="SFLD" id="SFLDS00019">
    <property type="entry name" value="Glutathione_Transferase_(cytos"/>
    <property type="match status" value="1"/>
</dbReference>
<dbReference type="PANTHER" id="PTHR42673:SF4">
    <property type="entry name" value="MALEYLACETOACETATE ISOMERASE"/>
    <property type="match status" value="1"/>
</dbReference>
<sequence length="258" mass="29023">MHITKCGAPQLPIFSHGDNETTCLITATMADKYKYTLYTYFRSSCSARVRIAAHIKGITLEYKYIHLVKGEQNAADYTSLNPSESVPTLIVTDAQSGKEVAKIRQSIAILEYFEESRPELPSLLPPPEDPTARAKVRELVDIVSCDIQPVTNLRVLSFVKPLNVEAKVWQQHFMTLGFRAYENLAKEYSGKYSVGDQLTLADCALAPGIDGALRFGVDVEGQFPHVWKVWENLKAVEAFKQGRWDNQPDTPEELRTKE</sequence>
<dbReference type="SUPFAM" id="SSF52833">
    <property type="entry name" value="Thioredoxin-like"/>
    <property type="match status" value="1"/>
</dbReference>
<dbReference type="SUPFAM" id="SSF47616">
    <property type="entry name" value="GST C-terminal domain-like"/>
    <property type="match status" value="1"/>
</dbReference>
<dbReference type="Gene3D" id="3.40.30.10">
    <property type="entry name" value="Glutaredoxin"/>
    <property type="match status" value="1"/>
</dbReference>